<comment type="catalytic activity">
    <reaction evidence="1">
        <text>Endohydrolysis of (1-&gt;4)-beta-D-xylosidic linkages in xylans.</text>
        <dbReference type="EC" id="3.2.1.8"/>
    </reaction>
</comment>
<dbReference type="EC" id="3.2.1.8" evidence="3"/>
<reference evidence="11" key="1">
    <citation type="submission" date="2020-11" db="EMBL/GenBank/DDBJ databases">
        <authorList>
            <person name="Tran Van P."/>
        </authorList>
    </citation>
    <scope>NUCLEOTIDE SEQUENCE</scope>
</reference>
<evidence type="ECO:0000256" key="2">
    <source>
        <dbReference type="ARBA" id="ARBA00007495"/>
    </source>
</evidence>
<dbReference type="Pfam" id="PF00331">
    <property type="entry name" value="Glyco_hydro_10"/>
    <property type="match status" value="2"/>
</dbReference>
<evidence type="ECO:0000256" key="5">
    <source>
        <dbReference type="ARBA" id="ARBA00022729"/>
    </source>
</evidence>
<dbReference type="EMBL" id="CAJPVJ010013432">
    <property type="protein sequence ID" value="CAG2174842.1"/>
    <property type="molecule type" value="Genomic_DNA"/>
</dbReference>
<evidence type="ECO:0000256" key="9">
    <source>
        <dbReference type="ARBA" id="ARBA00023326"/>
    </source>
</evidence>
<accession>A0A7R9MD89</accession>
<dbReference type="OrthoDB" id="9999337at2759"/>
<keyword evidence="4" id="KW-0858">Xylan degradation</keyword>
<comment type="similarity">
    <text evidence="2">Belongs to the glycosyl hydrolase 10 (cellulase F) family.</text>
</comment>
<dbReference type="PANTHER" id="PTHR31490">
    <property type="entry name" value="GLYCOSYL HYDROLASE"/>
    <property type="match status" value="1"/>
</dbReference>
<dbReference type="AlphaFoldDB" id="A0A7R9MD89"/>
<organism evidence="11">
    <name type="scientific">Oppiella nova</name>
    <dbReference type="NCBI Taxonomy" id="334625"/>
    <lineage>
        <taxon>Eukaryota</taxon>
        <taxon>Metazoa</taxon>
        <taxon>Ecdysozoa</taxon>
        <taxon>Arthropoda</taxon>
        <taxon>Chelicerata</taxon>
        <taxon>Arachnida</taxon>
        <taxon>Acari</taxon>
        <taxon>Acariformes</taxon>
        <taxon>Sarcoptiformes</taxon>
        <taxon>Oribatida</taxon>
        <taxon>Brachypylina</taxon>
        <taxon>Oppioidea</taxon>
        <taxon>Oppiidae</taxon>
        <taxon>Oppiella</taxon>
    </lineage>
</organism>
<feature type="domain" description="GH10" evidence="10">
    <location>
        <begin position="310"/>
        <end position="539"/>
    </location>
</feature>
<keyword evidence="5" id="KW-0732">Signal</keyword>
<keyword evidence="8" id="KW-0326">Glycosidase</keyword>
<keyword evidence="6" id="KW-0378">Hydrolase</keyword>
<dbReference type="Proteomes" id="UP000728032">
    <property type="component" value="Unassembled WGS sequence"/>
</dbReference>
<evidence type="ECO:0000259" key="10">
    <source>
        <dbReference type="PROSITE" id="PS51760"/>
    </source>
</evidence>
<dbReference type="SMART" id="SM00633">
    <property type="entry name" value="Glyco_10"/>
    <property type="match status" value="2"/>
</dbReference>
<evidence type="ECO:0000256" key="7">
    <source>
        <dbReference type="ARBA" id="ARBA00023277"/>
    </source>
</evidence>
<protein>
    <recommendedName>
        <fullName evidence="3">endo-1,4-beta-xylanase</fullName>
        <ecNumber evidence="3">3.2.1.8</ecNumber>
    </recommendedName>
</protein>
<keyword evidence="9" id="KW-0624">Polysaccharide degradation</keyword>
<evidence type="ECO:0000256" key="8">
    <source>
        <dbReference type="ARBA" id="ARBA00023295"/>
    </source>
</evidence>
<evidence type="ECO:0000256" key="6">
    <source>
        <dbReference type="ARBA" id="ARBA00022801"/>
    </source>
</evidence>
<dbReference type="GO" id="GO:0045493">
    <property type="term" value="P:xylan catabolic process"/>
    <property type="evidence" value="ECO:0007669"/>
    <property type="project" value="UniProtKB-KW"/>
</dbReference>
<keyword evidence="7" id="KW-0119">Carbohydrate metabolism</keyword>
<evidence type="ECO:0000313" key="11">
    <source>
        <dbReference type="EMBL" id="CAD7657656.1"/>
    </source>
</evidence>
<dbReference type="InterPro" id="IPR044846">
    <property type="entry name" value="GH10"/>
</dbReference>
<evidence type="ECO:0000256" key="1">
    <source>
        <dbReference type="ARBA" id="ARBA00000681"/>
    </source>
</evidence>
<proteinExistence type="inferred from homology"/>
<evidence type="ECO:0000256" key="4">
    <source>
        <dbReference type="ARBA" id="ARBA00022651"/>
    </source>
</evidence>
<dbReference type="PANTHER" id="PTHR31490:SF88">
    <property type="entry name" value="BETA-XYLANASE"/>
    <property type="match status" value="1"/>
</dbReference>
<gene>
    <name evidence="11" type="ORF">ONB1V03_LOCUS14281</name>
</gene>
<dbReference type="InterPro" id="IPR001000">
    <property type="entry name" value="GH10_dom"/>
</dbReference>
<sequence>MNMMGTGSSIEGHLRDQAKQKYIGSAMTSHALGDQQYLDILGQEFNCMTPENEMKWGLLETSKGQYNWKTADKMVEFAQTHDMKIRGHTFLWHTELPSYVSALDGKKAELEKVVKDHINTVAAHFKGKIYAWDVVNEVLNEDGSGNKLRDSIFSRTLGSGFIEEAFRTAHAADPNAKLYINDYSIEAKDKKSDALYELVKGWKAKGVPIHGVGMQAHFKEGEVPATLQENIKRFSDLGVDVAITELQVRYLMPASADKIAKQAQDYSHAFSACENVDRCVGVTYEWENADKLVAFAEKHHMKIRGHAFLWHQRIPSYVMELEGKKAELEKVVKHHINTVAKHFKGKIYAWDVVNEVLNEDGSGNKLRDSLFSKTLGTGFIEEAFRTAHAADPKAKLYINDYGIEGKNRKSDALYELVKGWKAKGVPIHGVGIQAHFKEGNVPKTLQENLKRFSDLELDVAITELQVRYLMPGSDDKIANQAQDYSHAFSACEKVDRCVGVTVWGFTDKYSFFFDTSYGEQQLWTKDFKPKPAVEAVRKVLK</sequence>
<dbReference type="Gene3D" id="3.20.20.80">
    <property type="entry name" value="Glycosidases"/>
    <property type="match status" value="2"/>
</dbReference>
<dbReference type="EMBL" id="OC928257">
    <property type="protein sequence ID" value="CAD7657656.1"/>
    <property type="molecule type" value="Genomic_DNA"/>
</dbReference>
<dbReference type="PRINTS" id="PR00134">
    <property type="entry name" value="GLHYDRLASE10"/>
</dbReference>
<keyword evidence="12" id="KW-1185">Reference proteome</keyword>
<dbReference type="InterPro" id="IPR017853">
    <property type="entry name" value="GH"/>
</dbReference>
<dbReference type="SUPFAM" id="SSF51445">
    <property type="entry name" value="(Trans)glycosidases"/>
    <property type="match status" value="2"/>
</dbReference>
<evidence type="ECO:0000256" key="3">
    <source>
        <dbReference type="ARBA" id="ARBA00012590"/>
    </source>
</evidence>
<dbReference type="PROSITE" id="PS51760">
    <property type="entry name" value="GH10_2"/>
    <property type="match status" value="2"/>
</dbReference>
<dbReference type="GO" id="GO:0031176">
    <property type="term" value="F:endo-1,4-beta-xylanase activity"/>
    <property type="evidence" value="ECO:0007669"/>
    <property type="project" value="UniProtKB-EC"/>
</dbReference>
<name>A0A7R9MD89_9ACAR</name>
<feature type="domain" description="GH10" evidence="10">
    <location>
        <begin position="8"/>
        <end position="314"/>
    </location>
</feature>
<evidence type="ECO:0000313" key="12">
    <source>
        <dbReference type="Proteomes" id="UP000728032"/>
    </source>
</evidence>